<gene>
    <name evidence="1" type="ORF">NLG97_g11243</name>
</gene>
<proteinExistence type="predicted"/>
<evidence type="ECO:0000313" key="2">
    <source>
        <dbReference type="Proteomes" id="UP001148737"/>
    </source>
</evidence>
<sequence length="253" mass="27510">MQGSGVATLGEAELKAAVEAAVKEVKAAGAEGKSMMGDVMKKLNAALEGKDVDKKSLAELTMRRGAITRPFGNDPVNGMRFRIYAPTSAHIHGDSRLARLHLYIARTTIRAPLKSISSHFGNMTRVNISGGSSFEDQIGYCRAVVLDDGWITVAGTTGYNYATGEISTDVAEQAEQTLLNIDRALKEAGSCIGDVVRVHYILPDRNDFQATWPVLKKWFGDVRPAATMFQAVLMKDEMKIEIEVTARKGCSKK</sequence>
<comment type="caution">
    <text evidence="1">The sequence shown here is derived from an EMBL/GenBank/DDBJ whole genome shotgun (WGS) entry which is preliminary data.</text>
</comment>
<reference evidence="1" key="1">
    <citation type="submission" date="2022-07" db="EMBL/GenBank/DDBJ databases">
        <title>Genome Sequence of Lecanicillium saksenae.</title>
        <authorList>
            <person name="Buettner E."/>
        </authorList>
    </citation>
    <scope>NUCLEOTIDE SEQUENCE</scope>
    <source>
        <strain evidence="1">VT-O1</strain>
    </source>
</reference>
<accession>A0ACC1QDX1</accession>
<dbReference type="Proteomes" id="UP001148737">
    <property type="component" value="Unassembled WGS sequence"/>
</dbReference>
<evidence type="ECO:0000313" key="1">
    <source>
        <dbReference type="EMBL" id="KAJ3472151.1"/>
    </source>
</evidence>
<dbReference type="EMBL" id="JANAKD010003422">
    <property type="protein sequence ID" value="KAJ3472151.1"/>
    <property type="molecule type" value="Genomic_DNA"/>
</dbReference>
<keyword evidence="2" id="KW-1185">Reference proteome</keyword>
<organism evidence="1 2">
    <name type="scientific">Lecanicillium saksenae</name>
    <dbReference type="NCBI Taxonomy" id="468837"/>
    <lineage>
        <taxon>Eukaryota</taxon>
        <taxon>Fungi</taxon>
        <taxon>Dikarya</taxon>
        <taxon>Ascomycota</taxon>
        <taxon>Pezizomycotina</taxon>
        <taxon>Sordariomycetes</taxon>
        <taxon>Hypocreomycetidae</taxon>
        <taxon>Hypocreales</taxon>
        <taxon>Cordycipitaceae</taxon>
        <taxon>Lecanicillium</taxon>
    </lineage>
</organism>
<name>A0ACC1QDX1_9HYPO</name>
<protein>
    <submittedName>
        <fullName evidence="1">Uncharacterized protein</fullName>
    </submittedName>
</protein>